<keyword evidence="3" id="KW-1185">Reference proteome</keyword>
<dbReference type="PANTHER" id="PTHR43037">
    <property type="entry name" value="UNNAMED PRODUCT-RELATED"/>
    <property type="match status" value="1"/>
</dbReference>
<evidence type="ECO:0000313" key="3">
    <source>
        <dbReference type="Proteomes" id="UP001301653"/>
    </source>
</evidence>
<evidence type="ECO:0000256" key="1">
    <source>
        <dbReference type="ARBA" id="ARBA00022729"/>
    </source>
</evidence>
<organism evidence="2 3">
    <name type="scientific">Stenotrophomonas capsici</name>
    <dbReference type="NCBI Taxonomy" id="3110230"/>
    <lineage>
        <taxon>Bacteria</taxon>
        <taxon>Pseudomonadati</taxon>
        <taxon>Pseudomonadota</taxon>
        <taxon>Gammaproteobacteria</taxon>
        <taxon>Lysobacterales</taxon>
        <taxon>Lysobacteraceae</taxon>
        <taxon>Stenotrophomonas</taxon>
    </lineage>
</organism>
<name>A0ABU5UZ78_9GAMM</name>
<gene>
    <name evidence="2" type="ORF">VA603_02410</name>
</gene>
<dbReference type="InterPro" id="IPR029058">
    <property type="entry name" value="AB_hydrolase_fold"/>
</dbReference>
<accession>A0ABU5UZ78</accession>
<dbReference type="InterPro" id="IPR000801">
    <property type="entry name" value="Esterase-like"/>
</dbReference>
<protein>
    <submittedName>
        <fullName evidence="2">Prolyl oligopeptidase family serine peptidase</fullName>
    </submittedName>
</protein>
<evidence type="ECO:0000313" key="2">
    <source>
        <dbReference type="EMBL" id="MEA5666394.1"/>
    </source>
</evidence>
<dbReference type="Pfam" id="PF00756">
    <property type="entry name" value="Esterase"/>
    <property type="match status" value="1"/>
</dbReference>
<reference evidence="2 3" key="1">
    <citation type="submission" date="2023-12" db="EMBL/GenBank/DDBJ databases">
        <title>Stenotrophomonas guangdongensis sp. nov., isolated from wilted pepper plants (Capsicum annuum).</title>
        <authorList>
            <person name="Qiu M."/>
            <person name="Li Y."/>
            <person name="Liu Q."/>
            <person name="Zhang X."/>
            <person name="Huang Y."/>
            <person name="Guo R."/>
            <person name="Hu M."/>
            <person name="Zhou J."/>
            <person name="Zhou X."/>
        </authorList>
    </citation>
    <scope>NUCLEOTIDE SEQUENCE [LARGE SCALE GENOMIC DNA]</scope>
    <source>
        <strain evidence="2 3">MH1</strain>
    </source>
</reference>
<sequence>MIASLLSMLAGCSSQPVASVPDHGHFVDRQLQFEGRTFRYQVFVPARAASPGKRPLVLFLHGSGERGDDGVKPTLAGLGPWLKENRDSFPALAVFPQVPEGEEWRDRNARMALAVLDAAGNEFQADPRRIYLTGMSMGGYGSWELALTRPTHFAAVVPICGALRAPRQARPGLLVDQVAAEADPYVATVTRLRGVPVWSFHGARDDLVPTHDDRAIHAASEQLGAGFRYTEYPDTNHNAWDPTYRNPAMWQWLFAQQRTE</sequence>
<proteinExistence type="predicted"/>
<dbReference type="PANTHER" id="PTHR43037:SF1">
    <property type="entry name" value="BLL1128 PROTEIN"/>
    <property type="match status" value="1"/>
</dbReference>
<dbReference type="SUPFAM" id="SSF53474">
    <property type="entry name" value="alpha/beta-Hydrolases"/>
    <property type="match status" value="1"/>
</dbReference>
<dbReference type="EMBL" id="JAYFUH010000061">
    <property type="protein sequence ID" value="MEA5666394.1"/>
    <property type="molecule type" value="Genomic_DNA"/>
</dbReference>
<dbReference type="InterPro" id="IPR050955">
    <property type="entry name" value="Plant_Biomass_Hydrol_Est"/>
</dbReference>
<dbReference type="Proteomes" id="UP001301653">
    <property type="component" value="Unassembled WGS sequence"/>
</dbReference>
<comment type="caution">
    <text evidence="2">The sequence shown here is derived from an EMBL/GenBank/DDBJ whole genome shotgun (WGS) entry which is preliminary data.</text>
</comment>
<dbReference type="Gene3D" id="3.40.50.1820">
    <property type="entry name" value="alpha/beta hydrolase"/>
    <property type="match status" value="1"/>
</dbReference>
<dbReference type="RefSeq" id="WP_323438068.1">
    <property type="nucleotide sequence ID" value="NZ_JAYFUH010000061.1"/>
</dbReference>
<keyword evidence="1" id="KW-0732">Signal</keyword>